<evidence type="ECO:0000259" key="1">
    <source>
        <dbReference type="Pfam" id="PF00078"/>
    </source>
</evidence>
<dbReference type="AlphaFoldDB" id="A0ABD1J8B5"/>
<dbReference type="InterPro" id="IPR000477">
    <property type="entry name" value="RT_dom"/>
</dbReference>
<dbReference type="EMBL" id="JBHFQA010000019">
    <property type="protein sequence ID" value="KAL2082203.1"/>
    <property type="molecule type" value="Genomic_DNA"/>
</dbReference>
<dbReference type="Pfam" id="PF00078">
    <property type="entry name" value="RVT_1"/>
    <property type="match status" value="1"/>
</dbReference>
<organism evidence="2 3">
    <name type="scientific">Coilia grayii</name>
    <name type="common">Gray's grenadier anchovy</name>
    <dbReference type="NCBI Taxonomy" id="363190"/>
    <lineage>
        <taxon>Eukaryota</taxon>
        <taxon>Metazoa</taxon>
        <taxon>Chordata</taxon>
        <taxon>Craniata</taxon>
        <taxon>Vertebrata</taxon>
        <taxon>Euteleostomi</taxon>
        <taxon>Actinopterygii</taxon>
        <taxon>Neopterygii</taxon>
        <taxon>Teleostei</taxon>
        <taxon>Clupei</taxon>
        <taxon>Clupeiformes</taxon>
        <taxon>Clupeoidei</taxon>
        <taxon>Engraulidae</taxon>
        <taxon>Coilinae</taxon>
        <taxon>Coilia</taxon>
    </lineage>
</organism>
<gene>
    <name evidence="2" type="ORF">ACEWY4_022021</name>
</gene>
<dbReference type="PANTHER" id="PTHR47510">
    <property type="entry name" value="REVERSE TRANSCRIPTASE DOMAIN-CONTAINING PROTEIN"/>
    <property type="match status" value="1"/>
</dbReference>
<evidence type="ECO:0000313" key="3">
    <source>
        <dbReference type="Proteomes" id="UP001591681"/>
    </source>
</evidence>
<feature type="domain" description="Reverse transcriptase" evidence="1">
    <location>
        <begin position="29"/>
        <end position="123"/>
    </location>
</feature>
<keyword evidence="3" id="KW-1185">Reference proteome</keyword>
<comment type="caution">
    <text evidence="2">The sequence shown here is derived from an EMBL/GenBank/DDBJ whole genome shotgun (WGS) entry which is preliminary data.</text>
</comment>
<accession>A0ABD1J8B5</accession>
<protein>
    <recommendedName>
        <fullName evidence="1">Reverse transcriptase domain-containing protein</fullName>
    </recommendedName>
</protein>
<evidence type="ECO:0000313" key="2">
    <source>
        <dbReference type="EMBL" id="KAL2082203.1"/>
    </source>
</evidence>
<dbReference type="Proteomes" id="UP001591681">
    <property type="component" value="Unassembled WGS sequence"/>
</dbReference>
<sequence length="132" mass="14891">MSLWQEKVPQLWKTSCVVPVPKISRPSDFNHYRPVALTAHLAKTLERLVLHHLRSLVGPSADPLQFAYRPGIGVEDAVIFLTQRSLSHLERCGTTVRIMFYDFSSAFKTIKPDLLRDKLDRAGVHVSMAPGL</sequence>
<proteinExistence type="predicted"/>
<name>A0ABD1J8B5_9TELE</name>
<reference evidence="2 3" key="1">
    <citation type="submission" date="2024-09" db="EMBL/GenBank/DDBJ databases">
        <title>A chromosome-level genome assembly of Gray's grenadier anchovy, Coilia grayii.</title>
        <authorList>
            <person name="Fu Z."/>
        </authorList>
    </citation>
    <scope>NUCLEOTIDE SEQUENCE [LARGE SCALE GENOMIC DNA]</scope>
    <source>
        <strain evidence="2">G4</strain>
        <tissue evidence="2">Muscle</tissue>
    </source>
</reference>
<dbReference type="PANTHER" id="PTHR47510:SF3">
    <property type="entry name" value="ENDO_EXONUCLEASE_PHOSPHATASE DOMAIN-CONTAINING PROTEIN"/>
    <property type="match status" value="1"/>
</dbReference>